<evidence type="ECO:0000256" key="1">
    <source>
        <dbReference type="SAM" id="MobiDB-lite"/>
    </source>
</evidence>
<evidence type="ECO:0000313" key="3">
    <source>
        <dbReference type="Proteomes" id="UP000006830"/>
    </source>
</evidence>
<keyword evidence="3" id="KW-1185">Reference proteome</keyword>
<name>A8GNY9_RICAH</name>
<feature type="region of interest" description="Disordered" evidence="1">
    <location>
        <begin position="1"/>
        <end position="23"/>
    </location>
</feature>
<gene>
    <name evidence="2" type="ordered locus">A1C_04210</name>
</gene>
<reference evidence="2" key="1">
    <citation type="submission" date="2007-09" db="EMBL/GenBank/DDBJ databases">
        <title>Complete Genome Sequence of Rickettsia akari.</title>
        <authorList>
            <person name="Madan A."/>
            <person name="Fahey J."/>
            <person name="Helton E."/>
            <person name="Ketteman M."/>
            <person name="Madan A."/>
            <person name="Rodrigues S."/>
            <person name="Sanchez A."/>
            <person name="Whiting M."/>
            <person name="Dasch G."/>
            <person name="Eremeeva M."/>
        </authorList>
    </citation>
    <scope>NUCLEOTIDE SEQUENCE</scope>
    <source>
        <strain evidence="2">Hartford</strain>
    </source>
</reference>
<dbReference type="Proteomes" id="UP000006830">
    <property type="component" value="Chromosome"/>
</dbReference>
<dbReference type="HOGENOM" id="CLU_3423075_0_0_5"/>
<dbReference type="EMBL" id="CP000847">
    <property type="protein sequence ID" value="ABV75114.1"/>
    <property type="molecule type" value="Genomic_DNA"/>
</dbReference>
<dbReference type="KEGG" id="rak:A1C_04210"/>
<evidence type="ECO:0000313" key="2">
    <source>
        <dbReference type="EMBL" id="ABV75114.1"/>
    </source>
</evidence>
<dbReference type="AlphaFoldDB" id="A8GNY9"/>
<organism evidence="2 3">
    <name type="scientific">Rickettsia akari (strain Hartford)</name>
    <dbReference type="NCBI Taxonomy" id="293614"/>
    <lineage>
        <taxon>Bacteria</taxon>
        <taxon>Pseudomonadati</taxon>
        <taxon>Pseudomonadota</taxon>
        <taxon>Alphaproteobacteria</taxon>
        <taxon>Rickettsiales</taxon>
        <taxon>Rickettsiaceae</taxon>
        <taxon>Rickettsieae</taxon>
        <taxon>Rickettsia</taxon>
        <taxon>spotted fever group</taxon>
    </lineage>
</organism>
<proteinExistence type="predicted"/>
<sequence length="23" mass="2492">MPRDAILHLRNKSPASAGTEGNR</sequence>
<accession>A8GNY9</accession>
<feature type="compositionally biased region" description="Polar residues" evidence="1">
    <location>
        <begin position="13"/>
        <end position="23"/>
    </location>
</feature>
<protein>
    <submittedName>
        <fullName evidence="2">Uncharacterized protein</fullName>
    </submittedName>
</protein>